<feature type="domain" description="HTH lacI-type" evidence="5">
    <location>
        <begin position="9"/>
        <end position="63"/>
    </location>
</feature>
<name>A0A3N2D9D1_9MICO</name>
<evidence type="ECO:0000256" key="3">
    <source>
        <dbReference type="ARBA" id="ARBA00023163"/>
    </source>
</evidence>
<evidence type="ECO:0000256" key="1">
    <source>
        <dbReference type="ARBA" id="ARBA00023015"/>
    </source>
</evidence>
<evidence type="ECO:0000313" key="6">
    <source>
        <dbReference type="EMBL" id="ROR96405.1"/>
    </source>
</evidence>
<dbReference type="InterPro" id="IPR000843">
    <property type="entry name" value="HTH_LacI"/>
</dbReference>
<accession>A0A3N2D9D1</accession>
<sequence>MGEPAARTPRMADVARLAGVSVPTVSRVVNGYTHVTPEVRERVQQAIAQLRYRPNSVARALVTNRTKRLGVITYALSVTSPSLALLGVSEEARAAGYSTNLVTLDSVSPESVRSALAHLADDAVDGVILLAPMVETTHSLAGLDLPMPVVSFEQGATGADAAVALDEVLAARLGTRHLLDLGHDTVHFVRGPDGWMATEAREQGWRRELTIAGCHAPEPIPCEDWSVASGYRAGQRLATTTGVTAVLVSNDAMCLGVYRALAEAGLRVPDDVSVVGFDDAPESAYYLPPLTTLRLDFEAAGRSALRRLLRMLGDGGSDGGTEAVDPPAPELVVRSSTAPPRSHVGADSDRGA</sequence>
<dbReference type="SUPFAM" id="SSF53822">
    <property type="entry name" value="Periplasmic binding protein-like I"/>
    <property type="match status" value="1"/>
</dbReference>
<proteinExistence type="predicted"/>
<dbReference type="Pfam" id="PF13377">
    <property type="entry name" value="Peripla_BP_3"/>
    <property type="match status" value="1"/>
</dbReference>
<dbReference type="CDD" id="cd01574">
    <property type="entry name" value="PBP1_LacI"/>
    <property type="match status" value="1"/>
</dbReference>
<gene>
    <name evidence="6" type="ORF">EDD28_0988</name>
</gene>
<dbReference type="InterPro" id="IPR028082">
    <property type="entry name" value="Peripla_BP_I"/>
</dbReference>
<comment type="caution">
    <text evidence="6">The sequence shown here is derived from an EMBL/GenBank/DDBJ whole genome shotgun (WGS) entry which is preliminary data.</text>
</comment>
<dbReference type="InterPro" id="IPR010982">
    <property type="entry name" value="Lambda_DNA-bd_dom_sf"/>
</dbReference>
<dbReference type="AlphaFoldDB" id="A0A3N2D9D1"/>
<dbReference type="Proteomes" id="UP000275356">
    <property type="component" value="Unassembled WGS sequence"/>
</dbReference>
<evidence type="ECO:0000313" key="7">
    <source>
        <dbReference type="Proteomes" id="UP000275356"/>
    </source>
</evidence>
<dbReference type="SMART" id="SM00354">
    <property type="entry name" value="HTH_LACI"/>
    <property type="match status" value="1"/>
</dbReference>
<reference evidence="6 7" key="1">
    <citation type="submission" date="2018-11" db="EMBL/GenBank/DDBJ databases">
        <title>Sequencing the genomes of 1000 actinobacteria strains.</title>
        <authorList>
            <person name="Klenk H.-P."/>
        </authorList>
    </citation>
    <scope>NUCLEOTIDE SEQUENCE [LARGE SCALE GENOMIC DNA]</scope>
    <source>
        <strain evidence="6 7">DSM 13521</strain>
    </source>
</reference>
<organism evidence="6 7">
    <name type="scientific">Salana multivorans</name>
    <dbReference type="NCBI Taxonomy" id="120377"/>
    <lineage>
        <taxon>Bacteria</taxon>
        <taxon>Bacillati</taxon>
        <taxon>Actinomycetota</taxon>
        <taxon>Actinomycetes</taxon>
        <taxon>Micrococcales</taxon>
        <taxon>Beutenbergiaceae</taxon>
        <taxon>Salana</taxon>
    </lineage>
</organism>
<dbReference type="CDD" id="cd01392">
    <property type="entry name" value="HTH_LacI"/>
    <property type="match status" value="1"/>
</dbReference>
<dbReference type="Gene3D" id="1.10.260.40">
    <property type="entry name" value="lambda repressor-like DNA-binding domains"/>
    <property type="match status" value="1"/>
</dbReference>
<keyword evidence="1" id="KW-0805">Transcription regulation</keyword>
<dbReference type="PROSITE" id="PS00356">
    <property type="entry name" value="HTH_LACI_1"/>
    <property type="match status" value="1"/>
</dbReference>
<dbReference type="GO" id="GO:0003700">
    <property type="term" value="F:DNA-binding transcription factor activity"/>
    <property type="evidence" value="ECO:0007669"/>
    <property type="project" value="TreeGrafter"/>
</dbReference>
<protein>
    <submittedName>
        <fullName evidence="6">LacI family transcriptional regulator</fullName>
    </submittedName>
</protein>
<keyword evidence="3" id="KW-0804">Transcription</keyword>
<dbReference type="Pfam" id="PF00356">
    <property type="entry name" value="LacI"/>
    <property type="match status" value="1"/>
</dbReference>
<dbReference type="PANTHER" id="PTHR30146">
    <property type="entry name" value="LACI-RELATED TRANSCRIPTIONAL REPRESSOR"/>
    <property type="match status" value="1"/>
</dbReference>
<dbReference type="GO" id="GO:0000976">
    <property type="term" value="F:transcription cis-regulatory region binding"/>
    <property type="evidence" value="ECO:0007669"/>
    <property type="project" value="TreeGrafter"/>
</dbReference>
<dbReference type="InterPro" id="IPR046335">
    <property type="entry name" value="LacI/GalR-like_sensor"/>
</dbReference>
<evidence type="ECO:0000256" key="2">
    <source>
        <dbReference type="ARBA" id="ARBA00023125"/>
    </source>
</evidence>
<dbReference type="EMBL" id="RKHQ01000001">
    <property type="protein sequence ID" value="ROR96405.1"/>
    <property type="molecule type" value="Genomic_DNA"/>
</dbReference>
<keyword evidence="2" id="KW-0238">DNA-binding</keyword>
<dbReference type="SUPFAM" id="SSF47413">
    <property type="entry name" value="lambda repressor-like DNA-binding domains"/>
    <property type="match status" value="1"/>
</dbReference>
<evidence type="ECO:0000259" key="5">
    <source>
        <dbReference type="PROSITE" id="PS50932"/>
    </source>
</evidence>
<dbReference type="PROSITE" id="PS50932">
    <property type="entry name" value="HTH_LACI_2"/>
    <property type="match status" value="1"/>
</dbReference>
<dbReference type="PANTHER" id="PTHR30146:SF109">
    <property type="entry name" value="HTH-TYPE TRANSCRIPTIONAL REGULATOR GALS"/>
    <property type="match status" value="1"/>
</dbReference>
<feature type="region of interest" description="Disordered" evidence="4">
    <location>
        <begin position="315"/>
        <end position="352"/>
    </location>
</feature>
<keyword evidence="7" id="KW-1185">Reference proteome</keyword>
<dbReference type="Gene3D" id="3.40.50.2300">
    <property type="match status" value="2"/>
</dbReference>
<evidence type="ECO:0000256" key="4">
    <source>
        <dbReference type="SAM" id="MobiDB-lite"/>
    </source>
</evidence>